<dbReference type="AlphaFoldDB" id="A0A5C1A8K6"/>
<feature type="domain" description="Glycosyltransferase RgtA/B/C/D-like" evidence="9">
    <location>
        <begin position="83"/>
        <end position="242"/>
    </location>
</feature>
<dbReference type="GO" id="GO:0009103">
    <property type="term" value="P:lipopolysaccharide biosynthetic process"/>
    <property type="evidence" value="ECO:0007669"/>
    <property type="project" value="UniProtKB-ARBA"/>
</dbReference>
<proteinExistence type="predicted"/>
<dbReference type="RefSeq" id="WP_149110363.1">
    <property type="nucleotide sequence ID" value="NZ_CP042425.1"/>
</dbReference>
<evidence type="ECO:0000256" key="5">
    <source>
        <dbReference type="ARBA" id="ARBA00022692"/>
    </source>
</evidence>
<feature type="transmembrane region" description="Helical" evidence="8">
    <location>
        <begin position="129"/>
        <end position="147"/>
    </location>
</feature>
<feature type="transmembrane region" description="Helical" evidence="8">
    <location>
        <begin position="375"/>
        <end position="396"/>
    </location>
</feature>
<dbReference type="PANTHER" id="PTHR33908">
    <property type="entry name" value="MANNOSYLTRANSFERASE YKCB-RELATED"/>
    <property type="match status" value="1"/>
</dbReference>
<dbReference type="PANTHER" id="PTHR33908:SF11">
    <property type="entry name" value="MEMBRANE PROTEIN"/>
    <property type="match status" value="1"/>
</dbReference>
<feature type="transmembrane region" description="Helical" evidence="8">
    <location>
        <begin position="179"/>
        <end position="210"/>
    </location>
</feature>
<dbReference type="Pfam" id="PF13231">
    <property type="entry name" value="PMT_2"/>
    <property type="match status" value="1"/>
</dbReference>
<evidence type="ECO:0000256" key="8">
    <source>
        <dbReference type="SAM" id="Phobius"/>
    </source>
</evidence>
<feature type="transmembrane region" description="Helical" evidence="8">
    <location>
        <begin position="352"/>
        <end position="369"/>
    </location>
</feature>
<keyword evidence="5 8" id="KW-0812">Transmembrane</keyword>
<evidence type="ECO:0000259" key="9">
    <source>
        <dbReference type="Pfam" id="PF13231"/>
    </source>
</evidence>
<evidence type="ECO:0000256" key="7">
    <source>
        <dbReference type="ARBA" id="ARBA00023136"/>
    </source>
</evidence>
<dbReference type="GO" id="GO:0005886">
    <property type="term" value="C:plasma membrane"/>
    <property type="evidence" value="ECO:0007669"/>
    <property type="project" value="UniProtKB-SubCell"/>
</dbReference>
<dbReference type="KEGG" id="lrs:PX52LOC_02486"/>
<evidence type="ECO:0000256" key="6">
    <source>
        <dbReference type="ARBA" id="ARBA00022989"/>
    </source>
</evidence>
<accession>A0A5C1A8K6</accession>
<comment type="subcellular location">
    <subcellularLocation>
        <location evidence="1">Cell membrane</location>
        <topology evidence="1">Multi-pass membrane protein</topology>
    </subcellularLocation>
</comment>
<evidence type="ECO:0000313" key="11">
    <source>
        <dbReference type="Proteomes" id="UP000324974"/>
    </source>
</evidence>
<keyword evidence="3" id="KW-0328">Glycosyltransferase</keyword>
<dbReference type="InterPro" id="IPR050297">
    <property type="entry name" value="LipidA_mod_glycosyltrf_83"/>
</dbReference>
<sequence>MSVVATDGLPPRRALSWAARMAARCETRPIFCLTVLLALALAVRLPLLYDRDAWLDELDEYFRAAGGSLVELPDRVRSTDRFPPGMAYLGRAVTSCGGGVYELRLISLFAGLGCVPLAWLFGRWSFEPAVGWLVALLTALTPAYVFYSREGRPFALGLLALHLFLVALAGLVRTPSYRWTIFGVVAAWAVSVTQYATIAVAGIAVGMALLTVARTPHRSSRSVGMLGTVAVAVLAFGGWVYWAYAAPQIAVRGTGAGQFAGLFYDIRDGLPAGKIVLQRTIDLMQYAAIGGAIGPRWGWLSAAAVAVGLVGLRGVRGPQEWWVVGSVLATFVVFAGLAGVGKHPYGGTRHCLVLVPLLWACVAAGVVRAGGLCGLVAGLGYLLLVGLMTFGTVRVIPHENSYQLSDVLPELRDRLGPGEAVLLTGTYDSAAFGYQATGNPLEGMRVFSDCWEQGLRPVSVPGFPAPVFAANLRELPTPGAGTGRRLAVAPPVGGAFWVLDTYRSEAPPEPQQDAKSFEVNDVLHAAGVRATRWRAK</sequence>
<feature type="transmembrane region" description="Helical" evidence="8">
    <location>
        <begin position="30"/>
        <end position="49"/>
    </location>
</feature>
<keyword evidence="2" id="KW-1003">Cell membrane</keyword>
<evidence type="ECO:0000256" key="4">
    <source>
        <dbReference type="ARBA" id="ARBA00022679"/>
    </source>
</evidence>
<feature type="transmembrane region" description="Helical" evidence="8">
    <location>
        <begin position="321"/>
        <end position="340"/>
    </location>
</feature>
<feature type="transmembrane region" description="Helical" evidence="8">
    <location>
        <begin position="153"/>
        <end position="172"/>
    </location>
</feature>
<keyword evidence="7 8" id="KW-0472">Membrane</keyword>
<keyword evidence="6 8" id="KW-1133">Transmembrane helix</keyword>
<keyword evidence="11" id="KW-1185">Reference proteome</keyword>
<keyword evidence="4" id="KW-0808">Transferase</keyword>
<protein>
    <recommendedName>
        <fullName evidence="9">Glycosyltransferase RgtA/B/C/D-like domain-containing protein</fullName>
    </recommendedName>
</protein>
<gene>
    <name evidence="10" type="ORF">PX52LOC_02486</name>
</gene>
<dbReference type="EMBL" id="CP042425">
    <property type="protein sequence ID" value="QEL15561.1"/>
    <property type="molecule type" value="Genomic_DNA"/>
</dbReference>
<feature type="transmembrane region" description="Helical" evidence="8">
    <location>
        <begin position="297"/>
        <end position="315"/>
    </location>
</feature>
<evidence type="ECO:0000313" key="10">
    <source>
        <dbReference type="EMBL" id="QEL15561.1"/>
    </source>
</evidence>
<evidence type="ECO:0000256" key="2">
    <source>
        <dbReference type="ARBA" id="ARBA00022475"/>
    </source>
</evidence>
<evidence type="ECO:0000256" key="3">
    <source>
        <dbReference type="ARBA" id="ARBA00022676"/>
    </source>
</evidence>
<organism evidence="10 11">
    <name type="scientific">Limnoglobus roseus</name>
    <dbReference type="NCBI Taxonomy" id="2598579"/>
    <lineage>
        <taxon>Bacteria</taxon>
        <taxon>Pseudomonadati</taxon>
        <taxon>Planctomycetota</taxon>
        <taxon>Planctomycetia</taxon>
        <taxon>Gemmatales</taxon>
        <taxon>Gemmataceae</taxon>
        <taxon>Limnoglobus</taxon>
    </lineage>
</organism>
<dbReference type="GO" id="GO:0016763">
    <property type="term" value="F:pentosyltransferase activity"/>
    <property type="evidence" value="ECO:0007669"/>
    <property type="project" value="TreeGrafter"/>
</dbReference>
<dbReference type="Proteomes" id="UP000324974">
    <property type="component" value="Chromosome"/>
</dbReference>
<feature type="transmembrane region" description="Helical" evidence="8">
    <location>
        <begin position="222"/>
        <end position="244"/>
    </location>
</feature>
<dbReference type="InterPro" id="IPR038731">
    <property type="entry name" value="RgtA/B/C-like"/>
</dbReference>
<evidence type="ECO:0000256" key="1">
    <source>
        <dbReference type="ARBA" id="ARBA00004651"/>
    </source>
</evidence>
<name>A0A5C1A8K6_9BACT</name>
<reference evidence="11" key="1">
    <citation type="submission" date="2019-08" db="EMBL/GenBank/DDBJ databases">
        <title>Limnoglobus roseus gen. nov., sp. nov., a novel freshwater planctomycete with a giant genome from the family Gemmataceae.</title>
        <authorList>
            <person name="Kulichevskaya I.S."/>
            <person name="Naumoff D.G."/>
            <person name="Miroshnikov K."/>
            <person name="Ivanova A."/>
            <person name="Philippov D.A."/>
            <person name="Hakobyan A."/>
            <person name="Rijpstra I.C."/>
            <person name="Sinninghe Damste J.S."/>
            <person name="Liesack W."/>
            <person name="Dedysh S.N."/>
        </authorList>
    </citation>
    <scope>NUCLEOTIDE SEQUENCE [LARGE SCALE GENOMIC DNA]</scope>
    <source>
        <strain evidence="11">PX52</strain>
    </source>
</reference>